<organism evidence="3 4">
    <name type="scientific">Pristionchus mayeri</name>
    <dbReference type="NCBI Taxonomy" id="1317129"/>
    <lineage>
        <taxon>Eukaryota</taxon>
        <taxon>Metazoa</taxon>
        <taxon>Ecdysozoa</taxon>
        <taxon>Nematoda</taxon>
        <taxon>Chromadorea</taxon>
        <taxon>Rhabditida</taxon>
        <taxon>Rhabditina</taxon>
        <taxon>Diplogasteromorpha</taxon>
        <taxon>Diplogasteroidea</taxon>
        <taxon>Neodiplogasteridae</taxon>
        <taxon>Pristionchus</taxon>
    </lineage>
</organism>
<dbReference type="Proteomes" id="UP001328107">
    <property type="component" value="Unassembled WGS sequence"/>
</dbReference>
<feature type="region of interest" description="Disordered" evidence="1">
    <location>
        <begin position="75"/>
        <end position="101"/>
    </location>
</feature>
<evidence type="ECO:0000313" key="3">
    <source>
        <dbReference type="EMBL" id="GMR62075.1"/>
    </source>
</evidence>
<evidence type="ECO:0000256" key="1">
    <source>
        <dbReference type="SAM" id="MobiDB-lite"/>
    </source>
</evidence>
<evidence type="ECO:0000256" key="2">
    <source>
        <dbReference type="SAM" id="SignalP"/>
    </source>
</evidence>
<keyword evidence="4" id="KW-1185">Reference proteome</keyword>
<feature type="signal peptide" evidence="2">
    <location>
        <begin position="1"/>
        <end position="17"/>
    </location>
</feature>
<evidence type="ECO:0000313" key="4">
    <source>
        <dbReference type="Proteomes" id="UP001328107"/>
    </source>
</evidence>
<dbReference type="AlphaFoldDB" id="A0AAN5DG11"/>
<comment type="caution">
    <text evidence="3">The sequence shown here is derived from an EMBL/GenBank/DDBJ whole genome shotgun (WGS) entry which is preliminary data.</text>
</comment>
<name>A0AAN5DG11_9BILA</name>
<keyword evidence="2" id="KW-0732">Signal</keyword>
<dbReference type="EMBL" id="BTRK01000006">
    <property type="protein sequence ID" value="GMR62075.1"/>
    <property type="molecule type" value="Genomic_DNA"/>
</dbReference>
<protein>
    <submittedName>
        <fullName evidence="3">Uncharacterized protein</fullName>
    </submittedName>
</protein>
<accession>A0AAN5DG11</accession>
<feature type="non-terminal residue" evidence="3">
    <location>
        <position position="1"/>
    </location>
</feature>
<sequence>LSKRVITIALIIGLTTSAPLKANAVPTDLDCKSIPFILYSKEGTELCKWLNDDRIGRIILAWRLRRIRAGASHNVLPASGQTSHNGNRQRDHRRLCKPIEH</sequence>
<proteinExistence type="predicted"/>
<reference evidence="4" key="1">
    <citation type="submission" date="2022-10" db="EMBL/GenBank/DDBJ databases">
        <title>Genome assembly of Pristionchus species.</title>
        <authorList>
            <person name="Yoshida K."/>
            <person name="Sommer R.J."/>
        </authorList>
    </citation>
    <scope>NUCLEOTIDE SEQUENCE [LARGE SCALE GENOMIC DNA]</scope>
    <source>
        <strain evidence="4">RS5460</strain>
    </source>
</reference>
<gene>
    <name evidence="3" type="ORF">PMAYCL1PPCAC_32270</name>
</gene>
<feature type="compositionally biased region" description="Basic residues" evidence="1">
    <location>
        <begin position="90"/>
        <end position="101"/>
    </location>
</feature>
<feature type="chain" id="PRO_5043006171" evidence="2">
    <location>
        <begin position="18"/>
        <end position="101"/>
    </location>
</feature>